<evidence type="ECO:0008006" key="4">
    <source>
        <dbReference type="Google" id="ProtNLM"/>
    </source>
</evidence>
<evidence type="ECO:0000256" key="1">
    <source>
        <dbReference type="SAM" id="Phobius"/>
    </source>
</evidence>
<gene>
    <name evidence="2" type="ORF">P6P90_00090</name>
</gene>
<organism evidence="2 3">
    <name type="scientific">Ectobacillus antri</name>
    <dbReference type="NCBI Taxonomy" id="2486280"/>
    <lineage>
        <taxon>Bacteria</taxon>
        <taxon>Bacillati</taxon>
        <taxon>Bacillota</taxon>
        <taxon>Bacilli</taxon>
        <taxon>Bacillales</taxon>
        <taxon>Bacillaceae</taxon>
        <taxon>Ectobacillus</taxon>
    </lineage>
</organism>
<keyword evidence="1" id="KW-1133">Transmembrane helix</keyword>
<protein>
    <recommendedName>
        <fullName evidence="4">DUF2798 domain-containing protein</fullName>
    </recommendedName>
</protein>
<keyword evidence="1" id="KW-0472">Membrane</keyword>
<accession>A0ABT6GZX6</accession>
<proteinExistence type="predicted"/>
<keyword evidence="1" id="KW-0812">Transmembrane</keyword>
<evidence type="ECO:0000313" key="3">
    <source>
        <dbReference type="Proteomes" id="UP001218246"/>
    </source>
</evidence>
<dbReference type="EMBL" id="JARULN010000001">
    <property type="protein sequence ID" value="MDG5752398.1"/>
    <property type="molecule type" value="Genomic_DNA"/>
</dbReference>
<feature type="transmembrane region" description="Helical" evidence="1">
    <location>
        <begin position="7"/>
        <end position="27"/>
    </location>
</feature>
<sequence length="72" mass="8357">MKIHGSFMAVLSYLVTVLLFFLFGDAFNITVLQFAKEFNPQKGWLEYISQSSFPFLLALPVYILVRHKTKQI</sequence>
<name>A0ABT6GZX6_9BACI</name>
<evidence type="ECO:0000313" key="2">
    <source>
        <dbReference type="EMBL" id="MDG5752398.1"/>
    </source>
</evidence>
<reference evidence="2 3" key="1">
    <citation type="submission" date="2023-04" db="EMBL/GenBank/DDBJ databases">
        <title>Ectobacillus antri isolated from activated sludge.</title>
        <authorList>
            <person name="Yan P."/>
            <person name="Liu X."/>
        </authorList>
    </citation>
    <scope>NUCLEOTIDE SEQUENCE [LARGE SCALE GENOMIC DNA]</scope>
    <source>
        <strain evidence="2 3">C18H</strain>
    </source>
</reference>
<keyword evidence="3" id="KW-1185">Reference proteome</keyword>
<feature type="transmembrane region" description="Helical" evidence="1">
    <location>
        <begin position="47"/>
        <end position="65"/>
    </location>
</feature>
<comment type="caution">
    <text evidence="2">The sequence shown here is derived from an EMBL/GenBank/DDBJ whole genome shotgun (WGS) entry which is preliminary data.</text>
</comment>
<dbReference type="Proteomes" id="UP001218246">
    <property type="component" value="Unassembled WGS sequence"/>
</dbReference>